<dbReference type="SUPFAM" id="SSF51161">
    <property type="entry name" value="Trimeric LpxA-like enzymes"/>
    <property type="match status" value="1"/>
</dbReference>
<dbReference type="InterPro" id="IPR018357">
    <property type="entry name" value="Hexapep_transf_CS"/>
</dbReference>
<dbReference type="PROSITE" id="PS00101">
    <property type="entry name" value="HEXAPEP_TRANSFERASES"/>
    <property type="match status" value="1"/>
</dbReference>
<accession>A0A0V8JK19</accession>
<dbReference type="InterPro" id="IPR051159">
    <property type="entry name" value="Hexapeptide_acetyltransf"/>
</dbReference>
<comment type="caution">
    <text evidence="3">The sequence shown here is derived from an EMBL/GenBank/DDBJ whole genome shotgun (WGS) entry which is preliminary data.</text>
</comment>
<dbReference type="InterPro" id="IPR001451">
    <property type="entry name" value="Hexapep"/>
</dbReference>
<dbReference type="Proteomes" id="UP000053681">
    <property type="component" value="Unassembled WGS sequence"/>
</dbReference>
<protein>
    <submittedName>
        <fullName evidence="3">Uncharacterized protein</fullName>
    </submittedName>
</protein>
<name>A0A0V8JK19_9BACI</name>
<dbReference type="CDD" id="cd04647">
    <property type="entry name" value="LbH_MAT_like"/>
    <property type="match status" value="1"/>
</dbReference>
<sequence length="161" mass="17523">MKVILRVIKNLAVSIAYFTLNSLRMAKVQRGEGTRIYYNVLIKEPQNITIGDNTFVNNGCLLWGAPKGRITIGNDVLFGPSVKLIASNHGTSREYLVRENPWHDADIIIEDDVWLGANVVVLKGVTIGKGAIIAAGAIVNKDVAPYTIVGGIPAKKLKDRV</sequence>
<evidence type="ECO:0000256" key="1">
    <source>
        <dbReference type="ARBA" id="ARBA00022679"/>
    </source>
</evidence>
<organism evidence="3 4">
    <name type="scientific">Priestia veravalensis</name>
    <dbReference type="NCBI Taxonomy" id="1414648"/>
    <lineage>
        <taxon>Bacteria</taxon>
        <taxon>Bacillati</taxon>
        <taxon>Bacillota</taxon>
        <taxon>Bacilli</taxon>
        <taxon>Bacillales</taxon>
        <taxon>Bacillaceae</taxon>
        <taxon>Priestia</taxon>
    </lineage>
</organism>
<evidence type="ECO:0000313" key="3">
    <source>
        <dbReference type="EMBL" id="KSU87024.1"/>
    </source>
</evidence>
<dbReference type="GO" id="GO:0016740">
    <property type="term" value="F:transferase activity"/>
    <property type="evidence" value="ECO:0007669"/>
    <property type="project" value="UniProtKB-KW"/>
</dbReference>
<gene>
    <name evidence="3" type="ORF">AS180_15315</name>
</gene>
<dbReference type="PANTHER" id="PTHR23416">
    <property type="entry name" value="SIALIC ACID SYNTHASE-RELATED"/>
    <property type="match status" value="1"/>
</dbReference>
<evidence type="ECO:0000313" key="4">
    <source>
        <dbReference type="Proteomes" id="UP000053681"/>
    </source>
</evidence>
<keyword evidence="2" id="KW-0677">Repeat</keyword>
<dbReference type="Pfam" id="PF00132">
    <property type="entry name" value="Hexapep"/>
    <property type="match status" value="1"/>
</dbReference>
<evidence type="ECO:0000256" key="2">
    <source>
        <dbReference type="ARBA" id="ARBA00022737"/>
    </source>
</evidence>
<dbReference type="Gene3D" id="2.160.10.10">
    <property type="entry name" value="Hexapeptide repeat proteins"/>
    <property type="match status" value="1"/>
</dbReference>
<dbReference type="RefSeq" id="WP_025909602.1">
    <property type="nucleotide sequence ID" value="NZ_KQ758671.1"/>
</dbReference>
<dbReference type="EMBL" id="LNQP01000056">
    <property type="protein sequence ID" value="KSU87024.1"/>
    <property type="molecule type" value="Genomic_DNA"/>
</dbReference>
<proteinExistence type="predicted"/>
<keyword evidence="1" id="KW-0808">Transferase</keyword>
<dbReference type="AlphaFoldDB" id="A0A0V8JK19"/>
<reference evidence="3 4" key="1">
    <citation type="submission" date="2015-11" db="EMBL/GenBank/DDBJ databases">
        <title>Bacillus caseinolyticus sp nov.</title>
        <authorList>
            <person name="Dastager S.G."/>
            <person name="Mawlankar R."/>
        </authorList>
    </citation>
    <scope>NUCLEOTIDE SEQUENCE [LARGE SCALE GENOMIC DNA]</scope>
    <source>
        <strain evidence="3 4">SGD-V-76</strain>
    </source>
</reference>
<dbReference type="InterPro" id="IPR011004">
    <property type="entry name" value="Trimer_LpxA-like_sf"/>
</dbReference>
<keyword evidence="4" id="KW-1185">Reference proteome</keyword>